<sequence length="225" mass="24749">MENEEPLGSEAMSEPAASPAAPPARKRPRPGERRVQILQALAAMLEQPGAERITTAALAARLSVSEAALYRHFASKAQMFEGLIDFIEQSVFSLVQQIAQRDRPPAEQAAQLMHMLVQFAEKNPGMARVMTGDALVFEHERLQQRMNLFFDKLEAQWRQLLRDDAAAAGSATPTADAQVRAAALAAFAMGRLQRYSRSGFRRLPSEQLEGCLALLLQDLSPSVAH</sequence>
<evidence type="ECO:0000313" key="6">
    <source>
        <dbReference type="EMBL" id="RDI28415.1"/>
    </source>
</evidence>
<reference evidence="6 7" key="1">
    <citation type="submission" date="2018-07" db="EMBL/GenBank/DDBJ databases">
        <title>Genomic Encyclopedia of Type Strains, Phase IV (KMG-IV): sequencing the most valuable type-strain genomes for metagenomic binning, comparative biology and taxonomic classification.</title>
        <authorList>
            <person name="Goeker M."/>
        </authorList>
    </citation>
    <scope>NUCLEOTIDE SEQUENCE [LARGE SCALE GENOMIC DNA]</scope>
    <source>
        <strain evidence="6 7">DSM 21352</strain>
    </source>
</reference>
<dbReference type="PROSITE" id="PS50977">
    <property type="entry name" value="HTH_TETR_2"/>
    <property type="match status" value="1"/>
</dbReference>
<evidence type="ECO:0000256" key="1">
    <source>
        <dbReference type="ARBA" id="ARBA00023054"/>
    </source>
</evidence>
<dbReference type="PANTHER" id="PTHR30055">
    <property type="entry name" value="HTH-TYPE TRANSCRIPTIONAL REGULATOR RUTR"/>
    <property type="match status" value="1"/>
</dbReference>
<dbReference type="InterPro" id="IPR036271">
    <property type="entry name" value="Tet_transcr_reg_TetR-rel_C_sf"/>
</dbReference>
<organism evidence="6 7">
    <name type="scientific">Pseudacidovorax intermedius</name>
    <dbReference type="NCBI Taxonomy" id="433924"/>
    <lineage>
        <taxon>Bacteria</taxon>
        <taxon>Pseudomonadati</taxon>
        <taxon>Pseudomonadota</taxon>
        <taxon>Betaproteobacteria</taxon>
        <taxon>Burkholderiales</taxon>
        <taxon>Comamonadaceae</taxon>
        <taxon>Pseudacidovorax</taxon>
    </lineage>
</organism>
<evidence type="ECO:0000256" key="3">
    <source>
        <dbReference type="PROSITE-ProRule" id="PRU00335"/>
    </source>
</evidence>
<dbReference type="EMBL" id="QQAV01000001">
    <property type="protein sequence ID" value="RDI28415.1"/>
    <property type="molecule type" value="Genomic_DNA"/>
</dbReference>
<dbReference type="NCBIfam" id="NF007015">
    <property type="entry name" value="PRK09480.1"/>
    <property type="match status" value="1"/>
</dbReference>
<proteinExistence type="predicted"/>
<dbReference type="SUPFAM" id="SSF46689">
    <property type="entry name" value="Homeodomain-like"/>
    <property type="match status" value="1"/>
</dbReference>
<feature type="domain" description="HTH tetR-type" evidence="5">
    <location>
        <begin position="31"/>
        <end position="91"/>
    </location>
</feature>
<name>A0A370FMP5_9BURK</name>
<dbReference type="STRING" id="433924.NS331_06190"/>
<dbReference type="InterPro" id="IPR050109">
    <property type="entry name" value="HTH-type_TetR-like_transc_reg"/>
</dbReference>
<evidence type="ECO:0000256" key="4">
    <source>
        <dbReference type="SAM" id="MobiDB-lite"/>
    </source>
</evidence>
<comment type="caution">
    <text evidence="6">The sequence shown here is derived from an EMBL/GenBank/DDBJ whole genome shotgun (WGS) entry which is preliminary data.</text>
</comment>
<keyword evidence="7" id="KW-1185">Reference proteome</keyword>
<evidence type="ECO:0000259" key="5">
    <source>
        <dbReference type="PROSITE" id="PS50977"/>
    </source>
</evidence>
<dbReference type="GO" id="GO:0000976">
    <property type="term" value="F:transcription cis-regulatory region binding"/>
    <property type="evidence" value="ECO:0007669"/>
    <property type="project" value="TreeGrafter"/>
</dbReference>
<dbReference type="InterPro" id="IPR009057">
    <property type="entry name" value="Homeodomain-like_sf"/>
</dbReference>
<dbReference type="PANTHER" id="PTHR30055:SF183">
    <property type="entry name" value="NUCLEOID OCCLUSION FACTOR SLMA"/>
    <property type="match status" value="1"/>
</dbReference>
<keyword evidence="1" id="KW-0175">Coiled coil</keyword>
<feature type="compositionally biased region" description="Low complexity" evidence="4">
    <location>
        <begin position="9"/>
        <end position="19"/>
    </location>
</feature>
<dbReference type="AlphaFoldDB" id="A0A370FMP5"/>
<evidence type="ECO:0000313" key="7">
    <source>
        <dbReference type="Proteomes" id="UP000255265"/>
    </source>
</evidence>
<dbReference type="SUPFAM" id="SSF48498">
    <property type="entry name" value="Tetracyclin repressor-like, C-terminal domain"/>
    <property type="match status" value="1"/>
</dbReference>
<dbReference type="GO" id="GO:0003700">
    <property type="term" value="F:DNA-binding transcription factor activity"/>
    <property type="evidence" value="ECO:0007669"/>
    <property type="project" value="TreeGrafter"/>
</dbReference>
<dbReference type="Gene3D" id="1.10.357.10">
    <property type="entry name" value="Tetracycline Repressor, domain 2"/>
    <property type="match status" value="1"/>
</dbReference>
<dbReference type="InterPro" id="IPR054580">
    <property type="entry name" value="SlmA-like_C"/>
</dbReference>
<keyword evidence="2 3" id="KW-0238">DNA-binding</keyword>
<evidence type="ECO:0000256" key="2">
    <source>
        <dbReference type="ARBA" id="ARBA00023125"/>
    </source>
</evidence>
<dbReference type="RefSeq" id="WP_114801374.1">
    <property type="nucleotide sequence ID" value="NZ_QQAV01000001.1"/>
</dbReference>
<feature type="DNA-binding region" description="H-T-H motif" evidence="3">
    <location>
        <begin position="54"/>
        <end position="73"/>
    </location>
</feature>
<dbReference type="InterPro" id="IPR001647">
    <property type="entry name" value="HTH_TetR"/>
</dbReference>
<protein>
    <submittedName>
        <fullName evidence="6">TetR family transcriptional regulator</fullName>
    </submittedName>
</protein>
<gene>
    <name evidence="6" type="ORF">DFR41_101168</name>
</gene>
<dbReference type="PRINTS" id="PR00455">
    <property type="entry name" value="HTHTETR"/>
</dbReference>
<dbReference type="Proteomes" id="UP000255265">
    <property type="component" value="Unassembled WGS sequence"/>
</dbReference>
<dbReference type="Pfam" id="PF00440">
    <property type="entry name" value="TetR_N"/>
    <property type="match status" value="1"/>
</dbReference>
<dbReference type="OrthoDB" id="9179041at2"/>
<accession>A0A370FMP5</accession>
<feature type="region of interest" description="Disordered" evidence="4">
    <location>
        <begin position="1"/>
        <end position="32"/>
    </location>
</feature>
<dbReference type="Pfam" id="PF22276">
    <property type="entry name" value="SlmA-like_C"/>
    <property type="match status" value="1"/>
</dbReference>